<evidence type="ECO:0000256" key="1">
    <source>
        <dbReference type="PROSITE-ProRule" id="PRU00339"/>
    </source>
</evidence>
<evidence type="ECO:0000313" key="2">
    <source>
        <dbReference type="EMBL" id="CAF1443372.1"/>
    </source>
</evidence>
<dbReference type="PROSITE" id="PS50005">
    <property type="entry name" value="TPR"/>
    <property type="match status" value="1"/>
</dbReference>
<dbReference type="EMBL" id="CAJNOQ010019107">
    <property type="protein sequence ID" value="CAF1443372.1"/>
    <property type="molecule type" value="Genomic_DNA"/>
</dbReference>
<dbReference type="Proteomes" id="UP000663829">
    <property type="component" value="Unassembled WGS sequence"/>
</dbReference>
<dbReference type="InterPro" id="IPR011990">
    <property type="entry name" value="TPR-like_helical_dom_sf"/>
</dbReference>
<comment type="caution">
    <text evidence="2">The sequence shown here is derived from an EMBL/GenBank/DDBJ whole genome shotgun (WGS) entry which is preliminary data.</text>
</comment>
<feature type="repeat" description="TPR" evidence="1">
    <location>
        <begin position="2"/>
        <end position="35"/>
    </location>
</feature>
<dbReference type="InterPro" id="IPR019734">
    <property type="entry name" value="TPR_rpt"/>
</dbReference>
<dbReference type="Gene3D" id="1.25.40.10">
    <property type="entry name" value="Tetratricopeptide repeat domain"/>
    <property type="match status" value="2"/>
</dbReference>
<keyword evidence="1" id="KW-0802">TPR repeat</keyword>
<sequence>RYELHQAMGKVYTELNNYPKSFQHFYEALSIRQSEFPNKYYSNIGIDRSITRIYLKTEQFNLAIKHCKKLLEFKDSIRPDNGTKFALLNQFIGWLCYKNEQYELAFQYCTIALNIYNNQVDTHELDCITVLNYLGNIALKLHQYGKAWNYCTTSMTRLEMVNQGVKYKLIANHYELFGNISFNCNDKILGYNCYRRALEILSTIKPVPHNDIKRVRQSLNRSNYSLLHIFNTPAPIV</sequence>
<evidence type="ECO:0008006" key="5">
    <source>
        <dbReference type="Google" id="ProtNLM"/>
    </source>
</evidence>
<proteinExistence type="predicted"/>
<evidence type="ECO:0000313" key="4">
    <source>
        <dbReference type="Proteomes" id="UP000663829"/>
    </source>
</evidence>
<keyword evidence="4" id="KW-1185">Reference proteome</keyword>
<gene>
    <name evidence="2" type="ORF">GPM918_LOCUS34456</name>
    <name evidence="3" type="ORF">SRO942_LOCUS35148</name>
</gene>
<reference evidence="2" key="1">
    <citation type="submission" date="2021-02" db="EMBL/GenBank/DDBJ databases">
        <authorList>
            <person name="Nowell W R."/>
        </authorList>
    </citation>
    <scope>NUCLEOTIDE SEQUENCE</scope>
</reference>
<dbReference type="AlphaFoldDB" id="A0A815P2Q5"/>
<dbReference type="SMART" id="SM00028">
    <property type="entry name" value="TPR"/>
    <property type="match status" value="5"/>
</dbReference>
<organism evidence="2 4">
    <name type="scientific">Didymodactylos carnosus</name>
    <dbReference type="NCBI Taxonomy" id="1234261"/>
    <lineage>
        <taxon>Eukaryota</taxon>
        <taxon>Metazoa</taxon>
        <taxon>Spiralia</taxon>
        <taxon>Gnathifera</taxon>
        <taxon>Rotifera</taxon>
        <taxon>Eurotatoria</taxon>
        <taxon>Bdelloidea</taxon>
        <taxon>Philodinida</taxon>
        <taxon>Philodinidae</taxon>
        <taxon>Didymodactylos</taxon>
    </lineage>
</organism>
<dbReference type="SUPFAM" id="SSF48452">
    <property type="entry name" value="TPR-like"/>
    <property type="match status" value="2"/>
</dbReference>
<dbReference type="EMBL" id="CAJOBC010084544">
    <property type="protein sequence ID" value="CAF4318673.1"/>
    <property type="molecule type" value="Genomic_DNA"/>
</dbReference>
<protein>
    <recommendedName>
        <fullName evidence="5">Tetratricopeptide repeat protein</fullName>
    </recommendedName>
</protein>
<evidence type="ECO:0000313" key="3">
    <source>
        <dbReference type="EMBL" id="CAF4318673.1"/>
    </source>
</evidence>
<name>A0A815P2Q5_9BILA</name>
<feature type="non-terminal residue" evidence="2">
    <location>
        <position position="1"/>
    </location>
</feature>
<dbReference type="OrthoDB" id="19588at2759"/>
<dbReference type="Proteomes" id="UP000681722">
    <property type="component" value="Unassembled WGS sequence"/>
</dbReference>
<accession>A0A815P2Q5</accession>